<dbReference type="InterPro" id="IPR016181">
    <property type="entry name" value="Acyl_CoA_acyltransferase"/>
</dbReference>
<proteinExistence type="predicted"/>
<dbReference type="OrthoDB" id="934591at2"/>
<accession>A0A0S2KJP7</accession>
<keyword evidence="3" id="KW-1185">Reference proteome</keyword>
<evidence type="ECO:0000259" key="1">
    <source>
        <dbReference type="Pfam" id="PF13480"/>
    </source>
</evidence>
<dbReference type="KEGG" id="peo:AS203_05020"/>
<dbReference type="GO" id="GO:0016740">
    <property type="term" value="F:transferase activity"/>
    <property type="evidence" value="ECO:0007669"/>
    <property type="project" value="UniProtKB-KW"/>
</dbReference>
<organism evidence="2 3">
    <name type="scientific">Hoylesella enoeca</name>
    <dbReference type="NCBI Taxonomy" id="76123"/>
    <lineage>
        <taxon>Bacteria</taxon>
        <taxon>Pseudomonadati</taxon>
        <taxon>Bacteroidota</taxon>
        <taxon>Bacteroidia</taxon>
        <taxon>Bacteroidales</taxon>
        <taxon>Prevotellaceae</taxon>
        <taxon>Hoylesella</taxon>
    </lineage>
</organism>
<protein>
    <submittedName>
        <fullName evidence="2">GNAT family acetyltransferase</fullName>
    </submittedName>
</protein>
<dbReference type="AlphaFoldDB" id="A0A0S2KJP7"/>
<dbReference type="Gene3D" id="3.40.630.30">
    <property type="match status" value="1"/>
</dbReference>
<dbReference type="EMBL" id="CP013195">
    <property type="protein sequence ID" value="ALO48518.1"/>
    <property type="molecule type" value="Genomic_DNA"/>
</dbReference>
<name>A0A0S2KJP7_9BACT</name>
<dbReference type="InterPro" id="IPR038740">
    <property type="entry name" value="BioF2-like_GNAT_dom"/>
</dbReference>
<evidence type="ECO:0000313" key="3">
    <source>
        <dbReference type="Proteomes" id="UP000056252"/>
    </source>
</evidence>
<reference evidence="3" key="1">
    <citation type="submission" date="2015-11" db="EMBL/GenBank/DDBJ databases">
        <authorList>
            <person name="Holder M.E."/>
            <person name="Ajami N.J."/>
            <person name="Petrosino J.F."/>
        </authorList>
    </citation>
    <scope>NUCLEOTIDE SEQUENCE [LARGE SCALE GENOMIC DNA]</scope>
    <source>
        <strain evidence="3">F0113</strain>
    </source>
</reference>
<evidence type="ECO:0000313" key="2">
    <source>
        <dbReference type="EMBL" id="ALO48518.1"/>
    </source>
</evidence>
<dbReference type="STRING" id="76123.AS203_05020"/>
<gene>
    <name evidence="2" type="ORF">AS203_05020</name>
</gene>
<dbReference type="Proteomes" id="UP000056252">
    <property type="component" value="Chromosome"/>
</dbReference>
<dbReference type="SUPFAM" id="SSF55729">
    <property type="entry name" value="Acyl-CoA N-acyltransferases (Nat)"/>
    <property type="match status" value="1"/>
</dbReference>
<keyword evidence="2" id="KW-0808">Transferase</keyword>
<dbReference type="eggNOG" id="COG2348">
    <property type="taxonomic scope" value="Bacteria"/>
</dbReference>
<feature type="domain" description="BioF2-like acetyltransferase" evidence="1">
    <location>
        <begin position="155"/>
        <end position="287"/>
    </location>
</feature>
<dbReference type="Pfam" id="PF13480">
    <property type="entry name" value="Acetyltransf_6"/>
    <property type="match status" value="1"/>
</dbReference>
<dbReference type="RefSeq" id="WP_060544252.1">
    <property type="nucleotide sequence ID" value="NZ_CP013195.1"/>
</dbReference>
<sequence length="325" mass="38789">MDSVSVKIISKSEELPKLVCNNFFHSTELFKILERTPAHTPYMALAEHRDGRVLGHILAIVRRRWALLPPYFFTQGRIYGEGEYVDEEQKEEIFGLLLRAITRKFRRKLCLFIEFSNTDKKMFGYRFFKQNDYFPIPWQEVHNSLHSMPPEERLSKKVKKRIKHIYQSGVITRAAETKAEIHQFYNLLNKYYKLKVRRFLPPEPLIDEIAHSNNGKIFITLYKDKVIGGCSCVYSEGNAYLWHLASRDKTYPHLRPNLMTVWQAVKDAYEHNYAHIFFLDAGLPFKRNRYREFILGFGGKPVAKYRWFRFSIPWVNRILSWFYRD</sequence>